<accession>A0A5B1LGA9</accession>
<comment type="caution">
    <text evidence="3">The sequence shown here is derived from an EMBL/GenBank/DDBJ whole genome shotgun (WGS) entry which is preliminary data.</text>
</comment>
<name>A0A5B1LGA9_9ACTN</name>
<evidence type="ECO:0000313" key="3">
    <source>
        <dbReference type="EMBL" id="KAA1419695.1"/>
    </source>
</evidence>
<gene>
    <name evidence="3" type="ORF">F0U44_12735</name>
</gene>
<proteinExistence type="predicted"/>
<dbReference type="GO" id="GO:0003677">
    <property type="term" value="F:DNA binding"/>
    <property type="evidence" value="ECO:0007669"/>
    <property type="project" value="UniProtKB-KW"/>
</dbReference>
<evidence type="ECO:0000256" key="1">
    <source>
        <dbReference type="ARBA" id="ARBA00023125"/>
    </source>
</evidence>
<dbReference type="InterPro" id="IPR047057">
    <property type="entry name" value="MerR_fam"/>
</dbReference>
<dbReference type="SMART" id="SM00422">
    <property type="entry name" value="HTH_MERR"/>
    <property type="match status" value="1"/>
</dbReference>
<feature type="domain" description="HTH merR-type" evidence="2">
    <location>
        <begin position="1"/>
        <end position="68"/>
    </location>
</feature>
<dbReference type="InterPro" id="IPR009061">
    <property type="entry name" value="DNA-bd_dom_put_sf"/>
</dbReference>
<dbReference type="PANTHER" id="PTHR30204:SF93">
    <property type="entry name" value="HTH MERR-TYPE DOMAIN-CONTAINING PROTEIN"/>
    <property type="match status" value="1"/>
</dbReference>
<keyword evidence="4" id="KW-1185">Reference proteome</keyword>
<dbReference type="Pfam" id="PF13411">
    <property type="entry name" value="MerR_1"/>
    <property type="match status" value="1"/>
</dbReference>
<organism evidence="3 4">
    <name type="scientific">Nocardioides humilatus</name>
    <dbReference type="NCBI Taxonomy" id="2607660"/>
    <lineage>
        <taxon>Bacteria</taxon>
        <taxon>Bacillati</taxon>
        <taxon>Actinomycetota</taxon>
        <taxon>Actinomycetes</taxon>
        <taxon>Propionibacteriales</taxon>
        <taxon>Nocardioidaceae</taxon>
        <taxon>Nocardioides</taxon>
    </lineage>
</organism>
<protein>
    <submittedName>
        <fullName evidence="3">MerR family transcriptional regulator</fullName>
    </submittedName>
</protein>
<evidence type="ECO:0000259" key="2">
    <source>
        <dbReference type="PROSITE" id="PS50937"/>
    </source>
</evidence>
<dbReference type="Gene3D" id="1.10.1660.10">
    <property type="match status" value="1"/>
</dbReference>
<dbReference type="SUPFAM" id="SSF46955">
    <property type="entry name" value="Putative DNA-binding domain"/>
    <property type="match status" value="1"/>
</dbReference>
<dbReference type="EMBL" id="VUJV01000003">
    <property type="protein sequence ID" value="KAA1419695.1"/>
    <property type="molecule type" value="Genomic_DNA"/>
</dbReference>
<sequence>MTIDELASTASTSVRTARYYASLGLLPAPERRGRLAFYDERHLAALQLIRALQEHGFSLAEIQDYLERVPEGATADDLVIQRVMLSPWANTRPETVSRAELDARAGRKLSKAEVAFLATVRAIREVEDGFEVQMTFPITCQLLDLDIPMDAVHDADAAITRHMDALVDDLTAVVRHQVLAPFRAQDHTDAERDRFEYSLGKLRQLTLEALVASFQRASNQAIVRALEPK</sequence>
<dbReference type="InterPro" id="IPR000551">
    <property type="entry name" value="MerR-type_HTH_dom"/>
</dbReference>
<keyword evidence="1" id="KW-0238">DNA-binding</keyword>
<dbReference type="PROSITE" id="PS50937">
    <property type="entry name" value="HTH_MERR_2"/>
    <property type="match status" value="1"/>
</dbReference>
<dbReference type="AlphaFoldDB" id="A0A5B1LGA9"/>
<dbReference type="Proteomes" id="UP000325003">
    <property type="component" value="Unassembled WGS sequence"/>
</dbReference>
<dbReference type="PANTHER" id="PTHR30204">
    <property type="entry name" value="REDOX-CYCLING DRUG-SENSING TRANSCRIPTIONAL ACTIVATOR SOXR"/>
    <property type="match status" value="1"/>
</dbReference>
<reference evidence="3 4" key="1">
    <citation type="submission" date="2019-09" db="EMBL/GenBank/DDBJ databases">
        <title>Nocardioides panacisoli sp. nov., isolated from the soil of a ginseng field.</title>
        <authorList>
            <person name="Cho C."/>
        </authorList>
    </citation>
    <scope>NUCLEOTIDE SEQUENCE [LARGE SCALE GENOMIC DNA]</scope>
    <source>
        <strain evidence="3 4">BN130099</strain>
    </source>
</reference>
<dbReference type="GO" id="GO:0003700">
    <property type="term" value="F:DNA-binding transcription factor activity"/>
    <property type="evidence" value="ECO:0007669"/>
    <property type="project" value="InterPro"/>
</dbReference>
<dbReference type="PRINTS" id="PR00040">
    <property type="entry name" value="HTHMERR"/>
</dbReference>
<reference evidence="3 4" key="2">
    <citation type="submission" date="2019-09" db="EMBL/GenBank/DDBJ databases">
        <authorList>
            <person name="Jin C."/>
        </authorList>
    </citation>
    <scope>NUCLEOTIDE SEQUENCE [LARGE SCALE GENOMIC DNA]</scope>
    <source>
        <strain evidence="3 4">BN130099</strain>
    </source>
</reference>
<evidence type="ECO:0000313" key="4">
    <source>
        <dbReference type="Proteomes" id="UP000325003"/>
    </source>
</evidence>